<feature type="disulfide bond" evidence="21">
    <location>
        <begin position="1436"/>
        <end position="1445"/>
    </location>
</feature>
<evidence type="ECO:0000256" key="14">
    <source>
        <dbReference type="ARBA" id="ARBA00023305"/>
    </source>
</evidence>
<dbReference type="Pfam" id="PF12661">
    <property type="entry name" value="hEGF"/>
    <property type="match status" value="8"/>
</dbReference>
<feature type="disulfide bond" evidence="21">
    <location>
        <begin position="281"/>
        <end position="290"/>
    </location>
</feature>
<dbReference type="InterPro" id="IPR049883">
    <property type="entry name" value="NOTCH1_EGF-like"/>
</dbReference>
<dbReference type="GO" id="GO:0043235">
    <property type="term" value="C:receptor complex"/>
    <property type="evidence" value="ECO:0007669"/>
    <property type="project" value="TreeGrafter"/>
</dbReference>
<organism evidence="25 26">
    <name type="scientific">Cynoglossus semilaevis</name>
    <name type="common">Tongue sole</name>
    <dbReference type="NCBI Taxonomy" id="244447"/>
    <lineage>
        <taxon>Eukaryota</taxon>
        <taxon>Metazoa</taxon>
        <taxon>Chordata</taxon>
        <taxon>Craniata</taxon>
        <taxon>Vertebrata</taxon>
        <taxon>Euteleostomi</taxon>
        <taxon>Actinopterygii</taxon>
        <taxon>Neopterygii</taxon>
        <taxon>Teleostei</taxon>
        <taxon>Neoteleostei</taxon>
        <taxon>Acanthomorphata</taxon>
        <taxon>Carangaria</taxon>
        <taxon>Pleuronectiformes</taxon>
        <taxon>Pleuronectoidei</taxon>
        <taxon>Cynoglossidae</taxon>
        <taxon>Cynoglossinae</taxon>
        <taxon>Cynoglossus</taxon>
    </lineage>
</organism>
<evidence type="ECO:0000256" key="11">
    <source>
        <dbReference type="ARBA" id="ARBA00022737"/>
    </source>
</evidence>
<feature type="disulfide bond" evidence="21">
    <location>
        <begin position="1285"/>
        <end position="1294"/>
    </location>
</feature>
<feature type="domain" description="Laminin G" evidence="23">
    <location>
        <begin position="2171"/>
        <end position="2359"/>
    </location>
</feature>
<keyword evidence="7" id="KW-0272">Extracellular matrix</keyword>
<dbReference type="SUPFAM" id="SSF49899">
    <property type="entry name" value="Concanavalin A-like lectins/glucanases"/>
    <property type="match status" value="3"/>
</dbReference>
<dbReference type="PROSITE" id="PS01186">
    <property type="entry name" value="EGF_2"/>
    <property type="match status" value="27"/>
</dbReference>
<dbReference type="Pfam" id="PF02210">
    <property type="entry name" value="Laminin_G_2"/>
    <property type="match status" value="2"/>
</dbReference>
<dbReference type="InterPro" id="IPR000152">
    <property type="entry name" value="EGF-type_Asp/Asn_hydroxyl_site"/>
</dbReference>
<dbReference type="FunFam" id="2.10.25.10:FF:000031">
    <property type="entry name" value="neurogenic locus notch homolog protein 3"/>
    <property type="match status" value="1"/>
</dbReference>
<evidence type="ECO:0000256" key="19">
    <source>
        <dbReference type="ARBA" id="ARBA00079930"/>
    </source>
</evidence>
<feature type="disulfide bond" evidence="21">
    <location>
        <begin position="436"/>
        <end position="445"/>
    </location>
</feature>
<feature type="disulfide bond" evidence="21">
    <location>
        <begin position="896"/>
        <end position="905"/>
    </location>
</feature>
<dbReference type="GO" id="GO:0009952">
    <property type="term" value="P:anterior/posterior pattern specification"/>
    <property type="evidence" value="ECO:0007669"/>
    <property type="project" value="UniProtKB-ARBA"/>
</dbReference>
<dbReference type="SMART" id="SM00181">
    <property type="entry name" value="EGF"/>
    <property type="match status" value="38"/>
</dbReference>
<feature type="domain" description="EGF-like" evidence="24">
    <location>
        <begin position="1410"/>
        <end position="1446"/>
    </location>
</feature>
<evidence type="ECO:0000256" key="7">
    <source>
        <dbReference type="ARBA" id="ARBA00022530"/>
    </source>
</evidence>
<feature type="chain" id="PRO_5018243261" description="Protein eyes shut homolog" evidence="22">
    <location>
        <begin position="21"/>
        <end position="2361"/>
    </location>
</feature>
<feature type="domain" description="EGF-like" evidence="24">
    <location>
        <begin position="1492"/>
        <end position="1528"/>
    </location>
</feature>
<feature type="domain" description="EGF-like" evidence="24">
    <location>
        <begin position="2090"/>
        <end position="2126"/>
    </location>
</feature>
<feature type="domain" description="EGF-like" evidence="24">
    <location>
        <begin position="256"/>
        <end position="291"/>
    </location>
</feature>
<evidence type="ECO:0000256" key="16">
    <source>
        <dbReference type="ARBA" id="ARBA00061318"/>
    </source>
</evidence>
<dbReference type="FunFam" id="2.10.25.10:FF:000053">
    <property type="entry name" value="Slit guidance ligand 2"/>
    <property type="match status" value="1"/>
</dbReference>
<dbReference type="FunFam" id="2.10.25.10:FF:000591">
    <property type="entry name" value="Protein eyes shut homolog"/>
    <property type="match status" value="1"/>
</dbReference>
<dbReference type="GO" id="GO:0045597">
    <property type="term" value="P:positive regulation of cell differentiation"/>
    <property type="evidence" value="ECO:0007669"/>
    <property type="project" value="UniProtKB-ARBA"/>
</dbReference>
<dbReference type="GO" id="GO:0051241">
    <property type="term" value="P:negative regulation of multicellular organismal process"/>
    <property type="evidence" value="ECO:0007669"/>
    <property type="project" value="UniProtKB-ARBA"/>
</dbReference>
<evidence type="ECO:0000313" key="25">
    <source>
        <dbReference type="Ensembl" id="ENSCSEP00000007952.1"/>
    </source>
</evidence>
<comment type="caution">
    <text evidence="21">Lacks conserved residue(s) required for the propagation of feature annotation.</text>
</comment>
<dbReference type="FunFam" id="2.10.25.10:FF:000123">
    <property type="entry name" value="Crumbs homolog 1 (Drosophila)"/>
    <property type="match status" value="1"/>
</dbReference>
<dbReference type="GO" id="GO:0007219">
    <property type="term" value="P:Notch signaling pathway"/>
    <property type="evidence" value="ECO:0007669"/>
    <property type="project" value="TreeGrafter"/>
</dbReference>
<dbReference type="GO" id="GO:0005654">
    <property type="term" value="C:nucleoplasm"/>
    <property type="evidence" value="ECO:0007669"/>
    <property type="project" value="UniProtKB-ARBA"/>
</dbReference>
<evidence type="ECO:0000256" key="21">
    <source>
        <dbReference type="PROSITE-ProRule" id="PRU00076"/>
    </source>
</evidence>
<feature type="domain" description="EGF-like" evidence="24">
    <location>
        <begin position="1102"/>
        <end position="1138"/>
    </location>
</feature>
<keyword evidence="13" id="KW-0325">Glycoprotein</keyword>
<dbReference type="GO" id="GO:0048646">
    <property type="term" value="P:anatomical structure formation involved in morphogenesis"/>
    <property type="evidence" value="ECO:0007669"/>
    <property type="project" value="UniProtKB-ARBA"/>
</dbReference>
<feature type="domain" description="EGF-like" evidence="24">
    <location>
        <begin position="210"/>
        <end position="252"/>
    </location>
</feature>
<dbReference type="PRINTS" id="PR01983">
    <property type="entry name" value="NOTCH"/>
</dbReference>
<feature type="domain" description="EGF-like" evidence="24">
    <location>
        <begin position="1335"/>
        <end position="1371"/>
    </location>
</feature>
<dbReference type="Pfam" id="PF00008">
    <property type="entry name" value="EGF"/>
    <property type="match status" value="19"/>
</dbReference>
<evidence type="ECO:0000259" key="23">
    <source>
        <dbReference type="PROSITE" id="PS50025"/>
    </source>
</evidence>
<dbReference type="FunFam" id="2.10.25.10:FF:000327">
    <property type="entry name" value="neurogenic locus notch homolog protein 4"/>
    <property type="match status" value="1"/>
</dbReference>
<proteinExistence type="inferred from homology"/>
<feature type="domain" description="EGF-like" evidence="24">
    <location>
        <begin position="983"/>
        <end position="1025"/>
    </location>
</feature>
<dbReference type="FunFam" id="2.10.25.10:FF:001002">
    <property type="entry name" value="Protein eyes shut homolog"/>
    <property type="match status" value="1"/>
</dbReference>
<dbReference type="STRING" id="244447.ENSCSEP00000007952"/>
<dbReference type="GO" id="GO:0060218">
    <property type="term" value="P:hematopoietic stem cell differentiation"/>
    <property type="evidence" value="ECO:0007669"/>
    <property type="project" value="UniProtKB-ARBA"/>
</dbReference>
<feature type="disulfide bond" evidence="21">
    <location>
        <begin position="1518"/>
        <end position="1527"/>
    </location>
</feature>
<feature type="domain" description="EGF-like" evidence="24">
    <location>
        <begin position="752"/>
        <end position="788"/>
    </location>
</feature>
<dbReference type="InterPro" id="IPR013320">
    <property type="entry name" value="ConA-like_dom_sf"/>
</dbReference>
<dbReference type="InterPro" id="IPR013032">
    <property type="entry name" value="EGF-like_CS"/>
</dbReference>
<evidence type="ECO:0000256" key="13">
    <source>
        <dbReference type="ARBA" id="ARBA00023180"/>
    </source>
</evidence>
<feature type="domain" description="EGF-like" evidence="24">
    <location>
        <begin position="714"/>
        <end position="750"/>
    </location>
</feature>
<feature type="disulfide bond" evidence="21">
    <location>
        <begin position="934"/>
        <end position="943"/>
    </location>
</feature>
<feature type="disulfide bond" evidence="21">
    <location>
        <begin position="740"/>
        <end position="749"/>
    </location>
</feature>
<keyword evidence="12 21" id="KW-1015">Disulfide bond</keyword>
<dbReference type="SMART" id="SM00282">
    <property type="entry name" value="LamG"/>
    <property type="match status" value="3"/>
</dbReference>
<evidence type="ECO:0000259" key="24">
    <source>
        <dbReference type="PROSITE" id="PS50026"/>
    </source>
</evidence>
<dbReference type="Gene3D" id="2.60.120.200">
    <property type="match status" value="3"/>
</dbReference>
<accession>A0A3P8V032</accession>
<feature type="domain" description="EGF-like" evidence="24">
    <location>
        <begin position="448"/>
        <end position="491"/>
    </location>
</feature>
<feature type="disulfide bond" evidence="21">
    <location>
        <begin position="319"/>
        <end position="328"/>
    </location>
</feature>
<feature type="disulfide bond" evidence="21">
    <location>
        <begin position="199"/>
        <end position="208"/>
    </location>
</feature>
<feature type="disulfide bond" evidence="21">
    <location>
        <begin position="820"/>
        <end position="829"/>
    </location>
</feature>
<evidence type="ECO:0000256" key="15">
    <source>
        <dbReference type="ARBA" id="ARBA00054937"/>
    </source>
</evidence>
<dbReference type="FunFam" id="2.10.25.10:FF:000012">
    <property type="entry name" value="Delta-like protein"/>
    <property type="match status" value="1"/>
</dbReference>
<feature type="domain" description="EGF-like" evidence="24">
    <location>
        <begin position="1373"/>
        <end position="1408"/>
    </location>
</feature>
<feature type="domain" description="EGF-like" evidence="24">
    <location>
        <begin position="676"/>
        <end position="712"/>
    </location>
</feature>
<comment type="subcellular location">
    <subcellularLocation>
        <location evidence="3">Cell projection</location>
        <location evidence="3">Cilium</location>
        <location evidence="3">Photoreceptor outer segment</location>
    </subcellularLocation>
    <subcellularLocation>
        <location evidence="2">Cytoplasm</location>
        <location evidence="2">Cytoskeleton</location>
        <location evidence="2">Cilium axoneme</location>
    </subcellularLocation>
    <subcellularLocation>
        <location evidence="1">Cytoplasm</location>
        <location evidence="1">Cytoskeleton</location>
        <location evidence="1">Microtubule organizing center</location>
        <location evidence="1">Centrosome</location>
    </subcellularLocation>
    <subcellularLocation>
        <location evidence="4">Secreted</location>
        <location evidence="4">Extracellular space</location>
        <location evidence="4">Extracellular matrix</location>
        <location evidence="4">Interphotoreceptor matrix</location>
    </subcellularLocation>
</comment>
<keyword evidence="14" id="KW-0844">Vision</keyword>
<feature type="disulfide bond" evidence="21">
    <location>
        <begin position="1168"/>
        <end position="1177"/>
    </location>
</feature>
<feature type="domain" description="EGF-like" evidence="24">
    <location>
        <begin position="638"/>
        <end position="674"/>
    </location>
</feature>
<dbReference type="GO" id="GO:0005886">
    <property type="term" value="C:plasma membrane"/>
    <property type="evidence" value="ECO:0007669"/>
    <property type="project" value="TreeGrafter"/>
</dbReference>
<dbReference type="GO" id="GO:0001750">
    <property type="term" value="C:photoreceptor outer segment"/>
    <property type="evidence" value="ECO:0007669"/>
    <property type="project" value="UniProtKB-SubCell"/>
</dbReference>
<feature type="disulfide bond" evidence="21">
    <location>
        <begin position="1361"/>
        <end position="1370"/>
    </location>
</feature>
<feature type="domain" description="EGF-like" evidence="24">
    <location>
        <begin position="1530"/>
        <end position="1567"/>
    </location>
</feature>
<comment type="function">
    <text evidence="15">Required to maintain the integrity of photoreceptor cells. Specifically required for normal morphology of the photoreceptor ciliary pocket, and might thus facilitate protein trafficking between the photoreceptor inner and outer segments via the transition zone.</text>
</comment>
<dbReference type="PROSITE" id="PS00022">
    <property type="entry name" value="EGF_1"/>
    <property type="match status" value="37"/>
</dbReference>
<feature type="disulfide bond" evidence="21">
    <location>
        <begin position="588"/>
        <end position="597"/>
    </location>
</feature>
<feature type="disulfide bond" evidence="21">
    <location>
        <begin position="1377"/>
        <end position="1387"/>
    </location>
</feature>
<evidence type="ECO:0000256" key="12">
    <source>
        <dbReference type="ARBA" id="ARBA00023157"/>
    </source>
</evidence>
<dbReference type="FunFam" id="2.10.25.10:FF:000472">
    <property type="entry name" value="Uncharacterized protein, isoform A"/>
    <property type="match status" value="3"/>
</dbReference>
<dbReference type="FunFam" id="2.10.25.10:FF:000125">
    <property type="entry name" value="Neurogenic locus notch protein-like"/>
    <property type="match status" value="1"/>
</dbReference>
<feature type="disulfide bond" evidence="21">
    <location>
        <begin position="180"/>
        <end position="197"/>
    </location>
</feature>
<dbReference type="Pfam" id="PF07645">
    <property type="entry name" value="EGF_CA"/>
    <property type="match status" value="1"/>
</dbReference>
<feature type="domain" description="EGF-like" evidence="24">
    <location>
        <begin position="1027"/>
        <end position="1062"/>
    </location>
</feature>
<feature type="domain" description="EGF-like" evidence="24">
    <location>
        <begin position="560"/>
        <end position="598"/>
    </location>
</feature>
<feature type="disulfide bond" evidence="21">
    <location>
        <begin position="1031"/>
        <end position="1041"/>
    </location>
</feature>
<evidence type="ECO:0000256" key="3">
    <source>
        <dbReference type="ARBA" id="ARBA00004504"/>
    </source>
</evidence>
<comment type="similarity">
    <text evidence="5">Belongs to the NOTCH family.</text>
</comment>
<evidence type="ECO:0000256" key="1">
    <source>
        <dbReference type="ARBA" id="ARBA00004300"/>
    </source>
</evidence>
<feature type="disulfide bond" evidence="21">
    <location>
        <begin position="626"/>
        <end position="635"/>
    </location>
</feature>
<dbReference type="GO" id="GO:0051240">
    <property type="term" value="P:positive regulation of multicellular organismal process"/>
    <property type="evidence" value="ECO:0007669"/>
    <property type="project" value="UniProtKB-ARBA"/>
</dbReference>
<dbReference type="InterPro" id="IPR009030">
    <property type="entry name" value="Growth_fac_rcpt_cys_sf"/>
</dbReference>
<dbReference type="GO" id="GO:0033165">
    <property type="term" value="C:interphotoreceptor matrix"/>
    <property type="evidence" value="ECO:0007669"/>
    <property type="project" value="UniProtKB-SubCell"/>
</dbReference>
<feature type="domain" description="EGF-like" evidence="24">
    <location>
        <begin position="1221"/>
        <end position="1257"/>
    </location>
</feature>
<feature type="disulfide bond" evidence="21">
    <location>
        <begin position="1557"/>
        <end position="1566"/>
    </location>
</feature>
<name>A0A3P8V032_CYNSE</name>
<dbReference type="GO" id="GO:0035282">
    <property type="term" value="P:segmentation"/>
    <property type="evidence" value="ECO:0007669"/>
    <property type="project" value="UniProtKB-ARBA"/>
</dbReference>
<feature type="domain" description="EGF-like" evidence="24">
    <location>
        <begin position="1448"/>
        <end position="1490"/>
    </location>
</feature>
<feature type="disulfide bond" evidence="21">
    <location>
        <begin position="1398"/>
        <end position="1407"/>
    </location>
</feature>
<feature type="disulfide bond" evidence="21">
    <location>
        <begin position="1480"/>
        <end position="1489"/>
    </location>
</feature>
<evidence type="ECO:0000256" key="18">
    <source>
        <dbReference type="ARBA" id="ARBA00079929"/>
    </source>
</evidence>
<dbReference type="Ensembl" id="ENSCSET00000008038.1">
    <property type="protein sequence ID" value="ENSCSEP00000007952.1"/>
    <property type="gene ID" value="ENSCSEG00000005110.1"/>
</dbReference>
<feature type="domain" description="EGF-like" evidence="24">
    <location>
        <begin position="408"/>
        <end position="446"/>
    </location>
</feature>
<keyword evidence="11" id="KW-0677">Repeat</keyword>
<dbReference type="FunFam" id="2.10.25.10:FF:000045">
    <property type="entry name" value="Slit guidance ligand 2"/>
    <property type="match status" value="1"/>
</dbReference>
<dbReference type="CDD" id="cd00054">
    <property type="entry name" value="EGF_CA"/>
    <property type="match status" value="26"/>
</dbReference>
<feature type="domain" description="EGF-like" evidence="24">
    <location>
        <begin position="1297"/>
        <end position="1333"/>
    </location>
</feature>
<dbReference type="Proteomes" id="UP000265120">
    <property type="component" value="Chromosome 12"/>
</dbReference>
<feature type="disulfide bond" evidence="21">
    <location>
        <begin position="1149"/>
        <end position="1166"/>
    </location>
</feature>
<dbReference type="FunFam" id="2.10.25.10:FF:000004">
    <property type="entry name" value="Neurogenic locus notch 1"/>
    <property type="match status" value="2"/>
</dbReference>
<feature type="disulfide bond" evidence="21">
    <location>
        <begin position="702"/>
        <end position="711"/>
    </location>
</feature>
<dbReference type="FunFam" id="2.10.25.10:FF:000471">
    <property type="entry name" value="Protein lin-12"/>
    <property type="match status" value="1"/>
</dbReference>
<dbReference type="GO" id="GO:0009986">
    <property type="term" value="C:cell surface"/>
    <property type="evidence" value="ECO:0007669"/>
    <property type="project" value="TreeGrafter"/>
</dbReference>
<evidence type="ECO:0000256" key="17">
    <source>
        <dbReference type="ARBA" id="ARBA00071756"/>
    </source>
</evidence>
<comment type="similarity">
    <text evidence="16">Belongs to the EYS family.</text>
</comment>
<feature type="domain" description="EGF-like" evidence="24">
    <location>
        <begin position="1064"/>
        <end position="1100"/>
    </location>
</feature>
<dbReference type="FunFam" id="2.10.25.10:FF:000173">
    <property type="entry name" value="Neurogenic locus notch protein 2"/>
    <property type="match status" value="1"/>
</dbReference>
<dbReference type="FunFam" id="2.10.25.10:FF:000143">
    <property type="entry name" value="Protein crumbs 1"/>
    <property type="match status" value="1"/>
</dbReference>
<feature type="domain" description="EGF-like" evidence="24">
    <location>
        <begin position="1857"/>
        <end position="1897"/>
    </location>
</feature>
<feature type="disulfide bond" evidence="21">
    <location>
        <begin position="1128"/>
        <end position="1137"/>
    </location>
</feature>
<feature type="domain" description="EGF-like" evidence="24">
    <location>
        <begin position="1180"/>
        <end position="1219"/>
    </location>
</feature>
<dbReference type="PROSITE" id="PS01187">
    <property type="entry name" value="EGF_CA"/>
    <property type="match status" value="9"/>
</dbReference>
<dbReference type="FunFam" id="2.60.120.200:FF:000210">
    <property type="entry name" value="Protein eyes shut homolog"/>
    <property type="match status" value="1"/>
</dbReference>
<dbReference type="InterPro" id="IPR018097">
    <property type="entry name" value="EGF_Ca-bd_CS"/>
</dbReference>
<protein>
    <recommendedName>
        <fullName evidence="17">Protein eyes shut homolog</fullName>
    </recommendedName>
    <alternativeName>
        <fullName evidence="18">Epidermal growth factor-like protein 10</fullName>
    </alternativeName>
    <alternativeName>
        <fullName evidence="19">Epidermal growth factor-like protein 11</fullName>
    </alternativeName>
    <alternativeName>
        <fullName evidence="20">Protein spacemaker homolog</fullName>
    </alternativeName>
</protein>
<dbReference type="GO" id="GO:1901222">
    <property type="term" value="P:regulation of non-canonical NF-kappaB signal transduction"/>
    <property type="evidence" value="ECO:0007669"/>
    <property type="project" value="UniProtKB-ARBA"/>
</dbReference>
<feature type="disulfide bond" evidence="21">
    <location>
        <begin position="972"/>
        <end position="981"/>
    </location>
</feature>
<feature type="disulfide bond" evidence="21">
    <location>
        <begin position="858"/>
        <end position="867"/>
    </location>
</feature>
<dbReference type="GO" id="GO:0005813">
    <property type="term" value="C:centrosome"/>
    <property type="evidence" value="ECO:0007669"/>
    <property type="project" value="UniProtKB-SubCell"/>
</dbReference>
<feature type="disulfide bond" evidence="21">
    <location>
        <begin position="519"/>
        <end position="528"/>
    </location>
</feature>
<feature type="disulfide bond" evidence="21">
    <location>
        <begin position="664"/>
        <end position="673"/>
    </location>
</feature>
<dbReference type="GO" id="GO:0006357">
    <property type="term" value="P:regulation of transcription by RNA polymerase II"/>
    <property type="evidence" value="ECO:0007669"/>
    <property type="project" value="UniProtKB-ARBA"/>
</dbReference>
<dbReference type="InterPro" id="IPR001791">
    <property type="entry name" value="Laminin_G"/>
</dbReference>
<feature type="domain" description="Laminin G" evidence="23">
    <location>
        <begin position="1902"/>
        <end position="2094"/>
    </location>
</feature>
<dbReference type="FunFam" id="2.10.25.10:FF:000122">
    <property type="entry name" value="Protein crumbs homolog 2"/>
    <property type="match status" value="1"/>
</dbReference>
<evidence type="ECO:0000256" key="10">
    <source>
        <dbReference type="ARBA" id="ARBA00022729"/>
    </source>
</evidence>
<feature type="disulfide bond" evidence="21">
    <location>
        <begin position="396"/>
        <end position="405"/>
    </location>
</feature>
<dbReference type="InterPro" id="IPR000742">
    <property type="entry name" value="EGF"/>
</dbReference>
<dbReference type="FunFam" id="2.10.25.10:FF:000669">
    <property type="entry name" value="Eyes shut homolog"/>
    <property type="match status" value="1"/>
</dbReference>
<evidence type="ECO:0000256" key="20">
    <source>
        <dbReference type="ARBA" id="ARBA00083015"/>
    </source>
</evidence>
<evidence type="ECO:0000256" key="22">
    <source>
        <dbReference type="SAM" id="SignalP"/>
    </source>
</evidence>
<dbReference type="GO" id="GO:0030855">
    <property type="term" value="P:epithelial cell differentiation"/>
    <property type="evidence" value="ECO:0007669"/>
    <property type="project" value="UniProtKB-ARBA"/>
</dbReference>
<dbReference type="PANTHER" id="PTHR45836">
    <property type="entry name" value="SLIT HOMOLOG"/>
    <property type="match status" value="1"/>
</dbReference>
<dbReference type="SUPFAM" id="SSF57184">
    <property type="entry name" value="Growth factor receptor domain"/>
    <property type="match status" value="4"/>
</dbReference>
<evidence type="ECO:0000313" key="26">
    <source>
        <dbReference type="Proteomes" id="UP000265120"/>
    </source>
</evidence>
<dbReference type="PANTHER" id="PTHR45836:SF13">
    <property type="entry name" value="PROTEIN CRUMBS"/>
    <property type="match status" value="1"/>
</dbReference>
<feature type="domain" description="EGF-like" evidence="24">
    <location>
        <begin position="167"/>
        <end position="209"/>
    </location>
</feature>
<dbReference type="FunFam" id="2.10.25.10:FF:000100">
    <property type="entry name" value="neurogenic locus notch homolog protein 3"/>
    <property type="match status" value="1"/>
</dbReference>
<evidence type="ECO:0000256" key="2">
    <source>
        <dbReference type="ARBA" id="ARBA00004430"/>
    </source>
</evidence>
<dbReference type="InParanoid" id="A0A3P8V032"/>
<reference evidence="25" key="3">
    <citation type="submission" date="2025-09" db="UniProtKB">
        <authorList>
            <consortium name="Ensembl"/>
        </authorList>
    </citation>
    <scope>IDENTIFICATION</scope>
</reference>
<dbReference type="FunFam" id="2.10.25.10:FF:000920">
    <property type="entry name" value="protein eyes shut homolog"/>
    <property type="match status" value="1"/>
</dbReference>
<feature type="disulfide bond" evidence="21">
    <location>
        <begin position="481"/>
        <end position="490"/>
    </location>
</feature>
<keyword evidence="9" id="KW-0716">Sensory transduction</keyword>
<feature type="domain" description="EGF-like" evidence="24">
    <location>
        <begin position="870"/>
        <end position="906"/>
    </location>
</feature>
<feature type="domain" description="EGF-like" evidence="24">
    <location>
        <begin position="493"/>
        <end position="529"/>
    </location>
</feature>
<feature type="disulfide bond" evidence="21">
    <location>
        <begin position="2153"/>
        <end position="2162"/>
    </location>
</feature>
<dbReference type="GO" id="GO:0005509">
    <property type="term" value="F:calcium ion binding"/>
    <property type="evidence" value="ECO:0007669"/>
    <property type="project" value="InterPro"/>
</dbReference>
<keyword evidence="6" id="KW-0964">Secreted</keyword>
<feature type="signal peptide" evidence="22">
    <location>
        <begin position="1"/>
        <end position="20"/>
    </location>
</feature>
<dbReference type="PROSITE" id="PS50026">
    <property type="entry name" value="EGF_3"/>
    <property type="match status" value="37"/>
</dbReference>
<evidence type="ECO:0000256" key="6">
    <source>
        <dbReference type="ARBA" id="ARBA00022525"/>
    </source>
</evidence>
<dbReference type="FunFam" id="2.10.25.10:FF:000006">
    <property type="entry name" value="Versican core protein-like isoform 1"/>
    <property type="match status" value="2"/>
</dbReference>
<dbReference type="FunFam" id="2.10.25.10:FF:000321">
    <property type="entry name" value="Protein delta homolog 1"/>
    <property type="match status" value="1"/>
</dbReference>
<feature type="domain" description="EGF-like" evidence="24">
    <location>
        <begin position="791"/>
        <end position="830"/>
    </location>
</feature>
<feature type="domain" description="EGF-like" evidence="24">
    <location>
        <begin position="832"/>
        <end position="868"/>
    </location>
</feature>
<feature type="disulfide bond" evidence="21">
    <location>
        <begin position="2116"/>
        <end position="2125"/>
    </location>
</feature>
<feature type="domain" description="EGF-like" evidence="24">
    <location>
        <begin position="1140"/>
        <end position="1178"/>
    </location>
</feature>
<dbReference type="GO" id="GO:0005930">
    <property type="term" value="C:axoneme"/>
    <property type="evidence" value="ECO:0007669"/>
    <property type="project" value="UniProtKB-SubCell"/>
</dbReference>
<dbReference type="SMART" id="SM00179">
    <property type="entry name" value="EGF_CA"/>
    <property type="match status" value="34"/>
</dbReference>
<evidence type="ECO:0000256" key="9">
    <source>
        <dbReference type="ARBA" id="ARBA00022606"/>
    </source>
</evidence>
<feature type="domain" description="EGF-like" evidence="24">
    <location>
        <begin position="293"/>
        <end position="329"/>
    </location>
</feature>
<feature type="domain" description="EGF-like" evidence="24">
    <location>
        <begin position="946"/>
        <end position="982"/>
    </location>
</feature>
<dbReference type="Pfam" id="PF00054">
    <property type="entry name" value="Laminin_G_1"/>
    <property type="match status" value="1"/>
</dbReference>
<feature type="disulfide bond" evidence="21">
    <location>
        <begin position="242"/>
        <end position="251"/>
    </location>
</feature>
<dbReference type="FunFam" id="2.10.25.10:FF:000066">
    <property type="entry name" value="FAT atypical cadherin 4"/>
    <property type="match status" value="1"/>
</dbReference>
<dbReference type="InterPro" id="IPR051355">
    <property type="entry name" value="Notch/Slit_guidance"/>
</dbReference>
<dbReference type="GO" id="GO:0007601">
    <property type="term" value="P:visual perception"/>
    <property type="evidence" value="ECO:0007669"/>
    <property type="project" value="UniProtKB-KW"/>
</dbReference>
<feature type="disulfide bond" evidence="21">
    <location>
        <begin position="1323"/>
        <end position="1332"/>
    </location>
</feature>
<feature type="disulfide bond" evidence="21">
    <location>
        <begin position="1887"/>
        <end position="1896"/>
    </location>
</feature>
<dbReference type="InterPro" id="IPR001881">
    <property type="entry name" value="EGF-like_Ca-bd_dom"/>
</dbReference>
<dbReference type="FunFam" id="2.10.25.10:FF:000279">
    <property type="entry name" value="Neurogenic locus notch 1"/>
    <property type="match status" value="1"/>
</dbReference>
<feature type="disulfide bond" evidence="21">
    <location>
        <begin position="1247"/>
        <end position="1256"/>
    </location>
</feature>
<dbReference type="SUPFAM" id="SSF57196">
    <property type="entry name" value="EGF/Laminin"/>
    <property type="match status" value="21"/>
</dbReference>
<evidence type="ECO:0000256" key="8">
    <source>
        <dbReference type="ARBA" id="ARBA00022536"/>
    </source>
</evidence>
<dbReference type="GeneTree" id="ENSGT00940000165329"/>
<sequence>MGTLLLHFVVIIVAVNKISCQLGCHPQALLEWNPKKQTVQMNWTLVGNICKNRSDCFGAQEGDGWSRHLSFPQICPLQLQFGDKLLMTADGTLESYGIRILNVSKENFDSCSTDGQENDQFLFPFNINGSAQVGVKWLFPGHHYFIALHEGDTQLCKLGLRLNVSVKMQLCQSSPLLRLCSGNGICQTDLWEGAYHCRCHRNYSGRFCEKFDACLDNPCKNKGVCLSNGSTDPTRKTHKCLCPPHFTGVNCSEVIGKENCERVCDHGTCVQVSSVSYTCMCDTGVNGPPCEKKKGACQPNPCRNGGLCEESPEGFLCHCPVRFQGLDCDSRVDVDCASLSCQDGQQCTGGEHVSECVCTDGIVVPTCRRQLNPCSPSPCLNNATCTSRGNAYYCRCLRGFSGKNCEKIIDYCRLLNINCLNEGLCLSVIGGYQCLCALGWTGTFCQYVEDACLIKPNSCLNGATCITTNQPSAPPQYTCKCPHGFKGINCEIEINECDSSPCLHDGTCTDLVGRYECRCPTGFHGKNCDVDIDACALPNNTCPFKTQCVDLPVNLEYTCRIPCPENLQPCAHGGRCVLKGSRSYTCICMPGWSGHNCHINVNDCVQHWCQNGATCLDEVDSYSCLCPRGYTGLFCEQDIDYCVGHACSEHGVCLDQRYNFTCRCMPGFEGSLCELEINECSSFPCASGATCVDLISDYLCHCPPGFEGRSCSQSVSDCWSQPCLNGGSCMDLANDYICHCPSGFGGWSCEINYDECVHGYCANNSTCIDLIADYECICPAGFIGKNCSVLVSALCDSDVELCKNGGTCSVTATGEKYCKCHPGLTGQFCETDIDDCEEQPCGALSVCEDTLNGYNCFCAPGFIGNNCEIKVNECLSLPCLNEGSCVDELNSFHCQCPPGVTGNYCEVNIDECLSSPCLHNATCLDLLHGYKCVCSSGFTGSECELDIDECVSSPCKNGASCIDLPGSYLCQCSRPFKGHNCEFLPCEARNPCENGAVCEEELDEDHFPLGFHCHCLQGFTGPRCEINVDECSSSPCFHGFCYDVVDAFHCLCDPGYTGPRCEQDIDDCVDNMCSNRSICRDRHLSYECLCHPGWEGEYCQQEIDECLSHPCKNNATCMDLLHSYKCLCSPGWTGLECAEDVNECDSAPCLNGARCQESDIPGQFSCTCPPFYTGPLCNQPYDPCDPLHNPCLHDSTCLTRSNGTVSCRCPAGFEGSRCEIDTNECNSNPCQNQGECVDQVSGYSCHCKPGFSGLVCEEDIDECVTNPCQSEATCKDLVNGFCCLCPPGYFGTLCDLDVNECEVSPCQHEGICINTPGGFKCVCRPGYSGLRCEVNGDECVSNPCQNRGRCIDAPNRFRCLCRGGFMGLRCETNIDECASAPCLRGSCEDGIDSYSCRCDPGWTGSRCESNIHDCASSPCSHGGLCVDLVDKYACFCQEGFTGKNCENDVDVCGEAAAHVSLCLNRATCVDGPGANFTCSCPPGFTGEFCEVDVNECCSAPCHNGAICQDLINSYICHCRSGWTGLHCEDDINECLPQPCNQGICIQNDPGYGYTCFCRPGFVGKNCEQNYDDCLSGPCPAAFSCVDGINKVSCLPPVMDAVPSATVLKSVTHGSTPKVSIPSLNPTPRAETTTDWSYVHYFGNSYLEFEDIDPNALENIIVRFHTREAQGTVFYADQGATGGDFFFVKLFILDGNLQYSFQCGHENVTHISVLTRVDDNKVHLVNVRQHLTPCEAELTLSGHQKIKSTPSTPQVGHTVRGKAHVFTGGLPQHYHPHQKAKTFYNFTGCIEVIEGNTLRRFSPSDTTGHSNVDQCRYNVQATTTTVSSTLTNQSTLSETANRTTVEASTQRPSSALHESQVCREDSCHNGGTCHLLQLPGGAMTSCHCRLYFTGKLCEKDANVYIHSFDGASYLELQPLALLLQTPVTATANDSIVTLHLTLKSRSAQGTILYTRQNLGDQFLHIFLQDGTPVAERGCGGGHVLNVAADQNININRWMSITVRYKVRSCVIEIAADNGTAWRLEEYASHPMSEATFGPIILGDVSSHWEMHGNGSRGAKRFIGCIRELQVNSKEIYLLGEAVKGRNIKNCDPPVCQQLPCRNGGTCVSDADDWFCECPPLHTGVLCQFSACERNPCGHGATCVPKSPLEFVCLCPYGRQGLLCDEPIHITRARFSGSDELGYTSFLAHTSMPGLSAFYEFRLRFTLADNSSAVKDNLILFAGHKGQGNDGDDFLVLGLRSGRVLHRFNLGSGVATIVSNPIDRRLTVHTVIFGRSKTAGWLKVNGQRTRTGSSPGPLARLGAFSHLFVGGYNEYTPELLPIGSRFHHGFQGKTATASLYPNTAVCHGARGVQWSFSQDLCVF</sequence>
<feature type="disulfide bond" evidence="21">
    <location>
        <begin position="1015"/>
        <end position="1024"/>
    </location>
</feature>
<dbReference type="GO" id="GO:0019904">
    <property type="term" value="F:protein domain specific binding"/>
    <property type="evidence" value="ECO:0007669"/>
    <property type="project" value="UniProtKB-ARBA"/>
</dbReference>
<feature type="disulfide bond" evidence="21">
    <location>
        <begin position="778"/>
        <end position="787"/>
    </location>
</feature>
<keyword evidence="10 22" id="KW-0732">Signal</keyword>
<evidence type="ECO:0000256" key="5">
    <source>
        <dbReference type="ARBA" id="ARBA00005847"/>
    </source>
</evidence>
<dbReference type="CDD" id="cd00110">
    <property type="entry name" value="LamG"/>
    <property type="match status" value="3"/>
</dbReference>
<feature type="domain" description="EGF-like" evidence="24">
    <location>
        <begin position="908"/>
        <end position="944"/>
    </location>
</feature>
<feature type="disulfide bond" evidence="21">
    <location>
        <begin position="1209"/>
        <end position="1218"/>
    </location>
</feature>
<dbReference type="Gene3D" id="2.10.25.10">
    <property type="entry name" value="Laminin"/>
    <property type="match status" value="36"/>
</dbReference>
<feature type="domain" description="EGF-like" evidence="24">
    <location>
        <begin position="370"/>
        <end position="406"/>
    </location>
</feature>
<feature type="disulfide bond" evidence="21">
    <location>
        <begin position="1090"/>
        <end position="1099"/>
    </location>
</feature>
<dbReference type="FunCoup" id="A0A3P8V032">
    <property type="interactions" value="6"/>
</dbReference>
<dbReference type="PROSITE" id="PS00010">
    <property type="entry name" value="ASX_HYDROXYL"/>
    <property type="match status" value="20"/>
</dbReference>
<evidence type="ECO:0000256" key="4">
    <source>
        <dbReference type="ARBA" id="ARBA00004593"/>
    </source>
</evidence>
<feature type="domain" description="EGF-like" evidence="24">
    <location>
        <begin position="2127"/>
        <end position="2163"/>
    </location>
</feature>
<feature type="disulfide bond" evidence="21">
    <location>
        <begin position="1534"/>
        <end position="1544"/>
    </location>
</feature>
<keyword evidence="26" id="KW-1185">Reference proteome</keyword>
<feature type="domain" description="EGF-like" evidence="24">
    <location>
        <begin position="600"/>
        <end position="636"/>
    </location>
</feature>
<reference evidence="25 26" key="1">
    <citation type="journal article" date="2014" name="Nat. Genet.">
        <title>Whole-genome sequence of a flatfish provides insights into ZW sex chromosome evolution and adaptation to a benthic lifestyle.</title>
        <authorList>
            <person name="Chen S."/>
            <person name="Zhang G."/>
            <person name="Shao C."/>
            <person name="Huang Q."/>
            <person name="Liu G."/>
            <person name="Zhang P."/>
            <person name="Song W."/>
            <person name="An N."/>
            <person name="Chalopin D."/>
            <person name="Volff J.N."/>
            <person name="Hong Y."/>
            <person name="Li Q."/>
            <person name="Sha Z."/>
            <person name="Zhou H."/>
            <person name="Xie M."/>
            <person name="Yu Q."/>
            <person name="Liu Y."/>
            <person name="Xiang H."/>
            <person name="Wang N."/>
            <person name="Wu K."/>
            <person name="Yang C."/>
            <person name="Zhou Q."/>
            <person name="Liao X."/>
            <person name="Yang L."/>
            <person name="Hu Q."/>
            <person name="Zhang J."/>
            <person name="Meng L."/>
            <person name="Jin L."/>
            <person name="Tian Y."/>
            <person name="Lian J."/>
            <person name="Yang J."/>
            <person name="Miao G."/>
            <person name="Liu S."/>
            <person name="Liang Z."/>
            <person name="Yan F."/>
            <person name="Li Y."/>
            <person name="Sun B."/>
            <person name="Zhang H."/>
            <person name="Zhang J."/>
            <person name="Zhu Y."/>
            <person name="Du M."/>
            <person name="Zhao Y."/>
            <person name="Schartl M."/>
            <person name="Tang Q."/>
            <person name="Wang J."/>
        </authorList>
    </citation>
    <scope>NUCLEOTIDE SEQUENCE</scope>
</reference>
<keyword evidence="8 21" id="KW-0245">EGF-like domain</keyword>
<feature type="domain" description="EGF-like" evidence="24">
    <location>
        <begin position="1259"/>
        <end position="1295"/>
    </location>
</feature>
<feature type="domain" description="Laminin G" evidence="23">
    <location>
        <begin position="1635"/>
        <end position="1814"/>
    </location>
</feature>
<reference evidence="25" key="2">
    <citation type="submission" date="2025-08" db="UniProtKB">
        <authorList>
            <consortium name="Ensembl"/>
        </authorList>
    </citation>
    <scope>IDENTIFICATION</scope>
</reference>
<dbReference type="PROSITE" id="PS50025">
    <property type="entry name" value="LAM_G_DOMAIN"/>
    <property type="match status" value="3"/>
</dbReference>
<feature type="disulfide bond" evidence="21">
    <location>
        <begin position="1052"/>
        <end position="1061"/>
    </location>
</feature>
<dbReference type="GO" id="GO:0007411">
    <property type="term" value="P:axon guidance"/>
    <property type="evidence" value="ECO:0007669"/>
    <property type="project" value="TreeGrafter"/>
</dbReference>